<keyword evidence="1" id="KW-0732">Signal</keyword>
<comment type="caution">
    <text evidence="2">The sequence shown here is derived from an EMBL/GenBank/DDBJ whole genome shotgun (WGS) entry which is preliminary data.</text>
</comment>
<keyword evidence="3" id="KW-1185">Reference proteome</keyword>
<sequence length="93" mass="10602">MALSLVSCLLPWSYGLSEKWSCRRIYLFKATNDRNNTVYTFFDISPQTILSIARTPTRTGRSTTVETKRPIKFLLTSFQQSPQIMALFCSQGA</sequence>
<protein>
    <recommendedName>
        <fullName evidence="4">Secreted protein</fullName>
    </recommendedName>
</protein>
<name>A0AAW0A6R3_9AGAR</name>
<dbReference type="AlphaFoldDB" id="A0AAW0A6R3"/>
<accession>A0AAW0A6R3</accession>
<gene>
    <name evidence="2" type="ORF">R3P38DRAFT_3045928</name>
</gene>
<evidence type="ECO:0000313" key="2">
    <source>
        <dbReference type="EMBL" id="KAK7001600.1"/>
    </source>
</evidence>
<evidence type="ECO:0000256" key="1">
    <source>
        <dbReference type="SAM" id="SignalP"/>
    </source>
</evidence>
<evidence type="ECO:0008006" key="4">
    <source>
        <dbReference type="Google" id="ProtNLM"/>
    </source>
</evidence>
<feature type="chain" id="PRO_5043485837" description="Secreted protein" evidence="1">
    <location>
        <begin position="18"/>
        <end position="93"/>
    </location>
</feature>
<proteinExistence type="predicted"/>
<dbReference type="EMBL" id="JAWWNJ010000082">
    <property type="protein sequence ID" value="KAK7001600.1"/>
    <property type="molecule type" value="Genomic_DNA"/>
</dbReference>
<evidence type="ECO:0000313" key="3">
    <source>
        <dbReference type="Proteomes" id="UP001362999"/>
    </source>
</evidence>
<reference evidence="2 3" key="1">
    <citation type="journal article" date="2024" name="J Genomics">
        <title>Draft genome sequencing and assembly of Favolaschia claudopus CIRM-BRFM 2984 isolated from oak limbs.</title>
        <authorList>
            <person name="Navarro D."/>
            <person name="Drula E."/>
            <person name="Chaduli D."/>
            <person name="Cazenave R."/>
            <person name="Ahrendt S."/>
            <person name="Wang J."/>
            <person name="Lipzen A."/>
            <person name="Daum C."/>
            <person name="Barry K."/>
            <person name="Grigoriev I.V."/>
            <person name="Favel A."/>
            <person name="Rosso M.N."/>
            <person name="Martin F."/>
        </authorList>
    </citation>
    <scope>NUCLEOTIDE SEQUENCE [LARGE SCALE GENOMIC DNA]</scope>
    <source>
        <strain evidence="2 3">CIRM-BRFM 2984</strain>
    </source>
</reference>
<organism evidence="2 3">
    <name type="scientific">Favolaschia claudopus</name>
    <dbReference type="NCBI Taxonomy" id="2862362"/>
    <lineage>
        <taxon>Eukaryota</taxon>
        <taxon>Fungi</taxon>
        <taxon>Dikarya</taxon>
        <taxon>Basidiomycota</taxon>
        <taxon>Agaricomycotina</taxon>
        <taxon>Agaricomycetes</taxon>
        <taxon>Agaricomycetidae</taxon>
        <taxon>Agaricales</taxon>
        <taxon>Marasmiineae</taxon>
        <taxon>Mycenaceae</taxon>
        <taxon>Favolaschia</taxon>
    </lineage>
</organism>
<dbReference type="Proteomes" id="UP001362999">
    <property type="component" value="Unassembled WGS sequence"/>
</dbReference>
<feature type="signal peptide" evidence="1">
    <location>
        <begin position="1"/>
        <end position="17"/>
    </location>
</feature>